<dbReference type="VEuPathDB" id="CryptoDB:cand_004490"/>
<comment type="caution">
    <text evidence="1">The sequence shown here is derived from an EMBL/GenBank/DDBJ whole genome shotgun (WGS) entry which is preliminary data.</text>
</comment>
<gene>
    <name evidence="1" type="ORF">cand_004490</name>
</gene>
<evidence type="ECO:0000313" key="2">
    <source>
        <dbReference type="Proteomes" id="UP000186804"/>
    </source>
</evidence>
<dbReference type="Pfam" id="PF09805">
    <property type="entry name" value="Nop25"/>
    <property type="match status" value="1"/>
</dbReference>
<organism evidence="1 2">
    <name type="scientific">Cryptosporidium andersoni</name>
    <dbReference type="NCBI Taxonomy" id="117008"/>
    <lineage>
        <taxon>Eukaryota</taxon>
        <taxon>Sar</taxon>
        <taxon>Alveolata</taxon>
        <taxon>Apicomplexa</taxon>
        <taxon>Conoidasida</taxon>
        <taxon>Coccidia</taxon>
        <taxon>Eucoccidiorida</taxon>
        <taxon>Eimeriorina</taxon>
        <taxon>Cryptosporidiidae</taxon>
        <taxon>Cryptosporidium</taxon>
    </lineage>
</organism>
<dbReference type="AlphaFoldDB" id="A0A1J4MLM2"/>
<protein>
    <submittedName>
        <fullName evidence="1">Uncharacterized protein</fullName>
    </submittedName>
</protein>
<dbReference type="OrthoDB" id="339432at2759"/>
<dbReference type="RefSeq" id="XP_067067358.1">
    <property type="nucleotide sequence ID" value="XM_067210692.1"/>
</dbReference>
<dbReference type="EMBL" id="LRBS01000091">
    <property type="protein sequence ID" value="OII75088.1"/>
    <property type="molecule type" value="Genomic_DNA"/>
</dbReference>
<accession>A0A1J4MLM2</accession>
<proteinExistence type="predicted"/>
<reference evidence="1 2" key="1">
    <citation type="submission" date="2016-10" db="EMBL/GenBank/DDBJ databases">
        <title>Reductive evolution of mitochondrial metabolism and differential evolution of invasion-related proteins in Cryptosporidium.</title>
        <authorList>
            <person name="Liu S."/>
            <person name="Roellig D.M."/>
            <person name="Guo Y."/>
            <person name="Li N."/>
            <person name="Frace M.A."/>
            <person name="Tang K."/>
            <person name="Zhang L."/>
            <person name="Feng Y."/>
            <person name="Xiao L."/>
        </authorList>
    </citation>
    <scope>NUCLEOTIDE SEQUENCE [LARGE SCALE GENOMIC DNA]</scope>
    <source>
        <strain evidence="1">30847</strain>
    </source>
</reference>
<dbReference type="Proteomes" id="UP000186804">
    <property type="component" value="Unassembled WGS sequence"/>
</dbReference>
<dbReference type="InterPro" id="IPR019186">
    <property type="entry name" value="Nucleolar_protein_12"/>
</dbReference>
<evidence type="ECO:0000313" key="1">
    <source>
        <dbReference type="EMBL" id="OII75088.1"/>
    </source>
</evidence>
<dbReference type="GeneID" id="92364634"/>
<keyword evidence="2" id="KW-1185">Reference proteome</keyword>
<name>A0A1J4MLM2_9CRYT</name>
<sequence length="127" mass="14989">MARLISTKFGKKGTCIEFDATKRNEFIKSFQKKRKERKEKNNEIKKYKEQKIKGSIKKDVKEVMKRRIKEIEAVTQIDGIKRTDVIPNYEATTKSKPRLIKFKGEFNEVNNPWSMPCTIQISDNIDF</sequence>